<keyword evidence="2" id="KW-1133">Transmembrane helix</keyword>
<evidence type="ECO:0000256" key="2">
    <source>
        <dbReference type="SAM" id="Phobius"/>
    </source>
</evidence>
<dbReference type="GeneID" id="64656299"/>
<dbReference type="AlphaFoldDB" id="A0AAD4E3X2"/>
<gene>
    <name evidence="3" type="ORF">F5891DRAFT_1040234</name>
</gene>
<feature type="transmembrane region" description="Helical" evidence="2">
    <location>
        <begin position="431"/>
        <end position="455"/>
    </location>
</feature>
<feature type="transmembrane region" description="Helical" evidence="2">
    <location>
        <begin position="398"/>
        <end position="419"/>
    </location>
</feature>
<evidence type="ECO:0000313" key="3">
    <source>
        <dbReference type="EMBL" id="KAG1899226.1"/>
    </source>
</evidence>
<proteinExistence type="predicted"/>
<protein>
    <recommendedName>
        <fullName evidence="5">Transmembrane protein 135 N-terminal domain-containing protein</fullName>
    </recommendedName>
</protein>
<dbReference type="EMBL" id="JABBWK010000034">
    <property type="protein sequence ID" value="KAG1899226.1"/>
    <property type="molecule type" value="Genomic_DNA"/>
</dbReference>
<comment type="caution">
    <text evidence="3">The sequence shown here is derived from an EMBL/GenBank/DDBJ whole genome shotgun (WGS) entry which is preliminary data.</text>
</comment>
<feature type="region of interest" description="Disordered" evidence="1">
    <location>
        <begin position="603"/>
        <end position="623"/>
    </location>
</feature>
<dbReference type="Proteomes" id="UP001195769">
    <property type="component" value="Unassembled WGS sequence"/>
</dbReference>
<keyword evidence="2" id="KW-0472">Membrane</keyword>
<feature type="region of interest" description="Disordered" evidence="1">
    <location>
        <begin position="1"/>
        <end position="23"/>
    </location>
</feature>
<keyword evidence="4" id="KW-1185">Reference proteome</keyword>
<accession>A0AAD4E3X2</accession>
<feature type="transmembrane region" description="Helical" evidence="2">
    <location>
        <begin position="260"/>
        <end position="281"/>
    </location>
</feature>
<dbReference type="PANTHER" id="PTHR12459">
    <property type="entry name" value="TRANSMEMBRANE PROTEIN 135-RELATED"/>
    <property type="match status" value="1"/>
</dbReference>
<dbReference type="RefSeq" id="XP_041224802.1">
    <property type="nucleotide sequence ID" value="XM_041362001.1"/>
</dbReference>
<keyword evidence="2" id="KW-0812">Transmembrane</keyword>
<feature type="transmembrane region" description="Helical" evidence="2">
    <location>
        <begin position="475"/>
        <end position="495"/>
    </location>
</feature>
<reference evidence="3" key="1">
    <citation type="journal article" date="2020" name="New Phytol.">
        <title>Comparative genomics reveals dynamic genome evolution in host specialist ectomycorrhizal fungi.</title>
        <authorList>
            <person name="Lofgren L.A."/>
            <person name="Nguyen N.H."/>
            <person name="Vilgalys R."/>
            <person name="Ruytinx J."/>
            <person name="Liao H.L."/>
            <person name="Branco S."/>
            <person name="Kuo A."/>
            <person name="LaButti K."/>
            <person name="Lipzen A."/>
            <person name="Andreopoulos W."/>
            <person name="Pangilinan J."/>
            <person name="Riley R."/>
            <person name="Hundley H."/>
            <person name="Na H."/>
            <person name="Barry K."/>
            <person name="Grigoriev I.V."/>
            <person name="Stajich J.E."/>
            <person name="Kennedy P.G."/>
        </authorList>
    </citation>
    <scope>NUCLEOTIDE SEQUENCE</scope>
    <source>
        <strain evidence="3">FC203</strain>
    </source>
</reference>
<evidence type="ECO:0000256" key="1">
    <source>
        <dbReference type="SAM" id="MobiDB-lite"/>
    </source>
</evidence>
<sequence length="623" mass="69112">MSAPSPRVIEPTEPDSDHSKTSWRNINPKNLWSDDPSHPVKVALRTYSLSLSLSLGPALLPVALTLVNRSSSLETRLGSFRRVLRREVGLTGFPFAITVAICGGIALRHLLEAIRVHNVDKQDDPEVRQQPVMASTFQRRATALSLAAQACSGMSNSTPSQKAFLSNILSSTIALFLLQRTRLSKAGSRQPFSTVGLTLLFFCRATDAIMQHFLFVPSARRADLFNISANRSKPVGPSTDLLLPAEGDGKTKKYHRSIAVWLDAVVFWACSARIMWCFFYQPHRLPPSYVKWISSLANLDKRLLDALRVMRSKEWVYGHSSSHSHLLMSYAKDRGYPSSWGNPHVLPACGTGADMVWKALGVPGRGGVGGLPCELLHSRVTTRWGLDNSCLANVGVRFSLAFIEAMALYLPVHFLPLLFTRPSSIFQRHRAIPALLAAIRSATFLSTFLSSYFFAACLTRTLVLAKLFPWIPHDVWDGPYGSILVGSLTCGWSILIENTRRRGEMALYVLPRAVKAFLPAKWTAGNHAGARLAERLVFLKSIFLVMLMECNRIVFVLSLASLLTLAVHEPESLRGLSRWTLAFVMKGSNAEFWKKRKEQIETCPQTPISPSSNSISTQSVDRL</sequence>
<name>A0AAD4E3X2_9AGAM</name>
<organism evidence="3 4">
    <name type="scientific">Suillus fuscotomentosus</name>
    <dbReference type="NCBI Taxonomy" id="1912939"/>
    <lineage>
        <taxon>Eukaryota</taxon>
        <taxon>Fungi</taxon>
        <taxon>Dikarya</taxon>
        <taxon>Basidiomycota</taxon>
        <taxon>Agaricomycotina</taxon>
        <taxon>Agaricomycetes</taxon>
        <taxon>Agaricomycetidae</taxon>
        <taxon>Boletales</taxon>
        <taxon>Suillineae</taxon>
        <taxon>Suillaceae</taxon>
        <taxon>Suillus</taxon>
    </lineage>
</organism>
<dbReference type="InterPro" id="IPR026749">
    <property type="entry name" value="Tmem135"/>
</dbReference>
<evidence type="ECO:0008006" key="5">
    <source>
        <dbReference type="Google" id="ProtNLM"/>
    </source>
</evidence>
<feature type="transmembrane region" description="Helical" evidence="2">
    <location>
        <begin position="88"/>
        <end position="111"/>
    </location>
</feature>
<evidence type="ECO:0000313" key="4">
    <source>
        <dbReference type="Proteomes" id="UP001195769"/>
    </source>
</evidence>
<feature type="compositionally biased region" description="Low complexity" evidence="1">
    <location>
        <begin position="605"/>
        <end position="623"/>
    </location>
</feature>
<dbReference type="PANTHER" id="PTHR12459:SF15">
    <property type="entry name" value="TRANSMEMBRANE PROTEIN 135"/>
    <property type="match status" value="1"/>
</dbReference>